<dbReference type="AlphaFoldDB" id="A0A0B6YG18"/>
<evidence type="ECO:0000259" key="2">
    <source>
        <dbReference type="PROSITE" id="PS51004"/>
    </source>
</evidence>
<dbReference type="SUPFAM" id="SSF101912">
    <property type="entry name" value="Sema domain"/>
    <property type="match status" value="1"/>
</dbReference>
<comment type="caution">
    <text evidence="1">Lacks conserved residue(s) required for the propagation of feature annotation.</text>
</comment>
<evidence type="ECO:0000313" key="3">
    <source>
        <dbReference type="EMBL" id="CEK55142.1"/>
    </source>
</evidence>
<name>A0A0B6YG18_9EUPU</name>
<evidence type="ECO:0000256" key="1">
    <source>
        <dbReference type="PROSITE-ProRule" id="PRU00352"/>
    </source>
</evidence>
<dbReference type="EMBL" id="HACG01008277">
    <property type="protein sequence ID" value="CEK55142.1"/>
    <property type="molecule type" value="Transcribed_RNA"/>
</dbReference>
<dbReference type="InterPro" id="IPR001627">
    <property type="entry name" value="Semap_dom"/>
</dbReference>
<accession>A0A0B6YG18</accession>
<proteinExistence type="predicted"/>
<sequence>QEDSYFFSYADIPLKCVKNGVDYNILETARLIFPGEDLIRDMFSDGYPAGDILIGVFSRKEDDSHIVDSAMCVYTM</sequence>
<feature type="domain" description="Sema" evidence="2">
    <location>
        <begin position="1"/>
        <end position="76"/>
    </location>
</feature>
<dbReference type="InterPro" id="IPR036352">
    <property type="entry name" value="Semap_dom_sf"/>
</dbReference>
<organism evidence="3">
    <name type="scientific">Arion vulgaris</name>
    <dbReference type="NCBI Taxonomy" id="1028688"/>
    <lineage>
        <taxon>Eukaryota</taxon>
        <taxon>Metazoa</taxon>
        <taxon>Spiralia</taxon>
        <taxon>Lophotrochozoa</taxon>
        <taxon>Mollusca</taxon>
        <taxon>Gastropoda</taxon>
        <taxon>Heterobranchia</taxon>
        <taxon>Euthyneura</taxon>
        <taxon>Panpulmonata</taxon>
        <taxon>Eupulmonata</taxon>
        <taxon>Stylommatophora</taxon>
        <taxon>Helicina</taxon>
        <taxon>Arionoidea</taxon>
        <taxon>Arionidae</taxon>
        <taxon>Arion</taxon>
    </lineage>
</organism>
<feature type="non-terminal residue" evidence="3">
    <location>
        <position position="76"/>
    </location>
</feature>
<dbReference type="InterPro" id="IPR015943">
    <property type="entry name" value="WD40/YVTN_repeat-like_dom_sf"/>
</dbReference>
<reference evidence="3" key="1">
    <citation type="submission" date="2014-12" db="EMBL/GenBank/DDBJ databases">
        <title>Insight into the proteome of Arion vulgaris.</title>
        <authorList>
            <person name="Aradska J."/>
            <person name="Bulat T."/>
            <person name="Smidak R."/>
            <person name="Sarate P."/>
            <person name="Gangsoo J."/>
            <person name="Sialana F."/>
            <person name="Bilban M."/>
            <person name="Lubec G."/>
        </authorList>
    </citation>
    <scope>NUCLEOTIDE SEQUENCE</scope>
    <source>
        <tissue evidence="3">Skin</tissue>
    </source>
</reference>
<gene>
    <name evidence="3" type="primary">ORF24480</name>
</gene>
<dbReference type="Gene3D" id="2.130.10.10">
    <property type="entry name" value="YVTN repeat-like/Quinoprotein amine dehydrogenase"/>
    <property type="match status" value="1"/>
</dbReference>
<dbReference type="PROSITE" id="PS51004">
    <property type="entry name" value="SEMA"/>
    <property type="match status" value="1"/>
</dbReference>
<feature type="non-terminal residue" evidence="3">
    <location>
        <position position="1"/>
    </location>
</feature>
<protein>
    <recommendedName>
        <fullName evidence="2">Sema domain-containing protein</fullName>
    </recommendedName>
</protein>